<dbReference type="Proteomes" id="UP000298663">
    <property type="component" value="Unassembled WGS sequence"/>
</dbReference>
<comment type="caution">
    <text evidence="1">The sequence shown here is derived from an EMBL/GenBank/DDBJ whole genome shotgun (WGS) entry which is preliminary data.</text>
</comment>
<evidence type="ECO:0000313" key="2">
    <source>
        <dbReference type="Proteomes" id="UP000298663"/>
    </source>
</evidence>
<gene>
    <name evidence="1" type="ORF">L596_028928</name>
</gene>
<protein>
    <submittedName>
        <fullName evidence="1">Uncharacterized protein</fullName>
    </submittedName>
</protein>
<organism evidence="1 2">
    <name type="scientific">Steinernema carpocapsae</name>
    <name type="common">Entomopathogenic nematode</name>
    <dbReference type="NCBI Taxonomy" id="34508"/>
    <lineage>
        <taxon>Eukaryota</taxon>
        <taxon>Metazoa</taxon>
        <taxon>Ecdysozoa</taxon>
        <taxon>Nematoda</taxon>
        <taxon>Chromadorea</taxon>
        <taxon>Rhabditida</taxon>
        <taxon>Tylenchina</taxon>
        <taxon>Panagrolaimomorpha</taxon>
        <taxon>Strongyloidoidea</taxon>
        <taxon>Steinernematidae</taxon>
        <taxon>Steinernema</taxon>
    </lineage>
</organism>
<dbReference type="EMBL" id="AZBU02000011">
    <property type="protein sequence ID" value="TKR61875.1"/>
    <property type="molecule type" value="Genomic_DNA"/>
</dbReference>
<sequence>MRTSGVCDKWMTQTCLLPISRKWPAVKADFQVDGKRTRRPEIRLKNGPTRKVSEETLSLFLASSHFCFLKFFQRKCETLGVKALESREITNNITLYCHQAMKHS</sequence>
<proteinExistence type="predicted"/>
<reference evidence="1 2" key="1">
    <citation type="journal article" date="2015" name="Genome Biol.">
        <title>Comparative genomics of Steinernema reveals deeply conserved gene regulatory networks.</title>
        <authorList>
            <person name="Dillman A.R."/>
            <person name="Macchietto M."/>
            <person name="Porter C.F."/>
            <person name="Rogers A."/>
            <person name="Williams B."/>
            <person name="Antoshechkin I."/>
            <person name="Lee M.M."/>
            <person name="Goodwin Z."/>
            <person name="Lu X."/>
            <person name="Lewis E.E."/>
            <person name="Goodrich-Blair H."/>
            <person name="Stock S.P."/>
            <person name="Adams B.J."/>
            <person name="Sternberg P.W."/>
            <person name="Mortazavi A."/>
        </authorList>
    </citation>
    <scope>NUCLEOTIDE SEQUENCE [LARGE SCALE GENOMIC DNA]</scope>
    <source>
        <strain evidence="1 2">ALL</strain>
    </source>
</reference>
<reference evidence="1 2" key="2">
    <citation type="journal article" date="2019" name="G3 (Bethesda)">
        <title>Hybrid Assembly of the Genome of the Entomopathogenic Nematode Steinernema carpocapsae Identifies the X-Chromosome.</title>
        <authorList>
            <person name="Serra L."/>
            <person name="Macchietto M."/>
            <person name="Macias-Munoz A."/>
            <person name="McGill C.J."/>
            <person name="Rodriguez I.M."/>
            <person name="Rodriguez B."/>
            <person name="Murad R."/>
            <person name="Mortazavi A."/>
        </authorList>
    </citation>
    <scope>NUCLEOTIDE SEQUENCE [LARGE SCALE GENOMIC DNA]</scope>
    <source>
        <strain evidence="1 2">ALL</strain>
    </source>
</reference>
<accession>A0A4V5ZY13</accession>
<dbReference type="AlphaFoldDB" id="A0A4V5ZY13"/>
<keyword evidence="2" id="KW-1185">Reference proteome</keyword>
<name>A0A4V5ZY13_STECR</name>
<evidence type="ECO:0000313" key="1">
    <source>
        <dbReference type="EMBL" id="TKR61875.1"/>
    </source>
</evidence>